<protein>
    <submittedName>
        <fullName evidence="1">Uncharacterized protein</fullName>
    </submittedName>
</protein>
<name>A0A0B2UUN5_TOXCA</name>
<dbReference type="AlphaFoldDB" id="A0A0B2UUN5"/>
<keyword evidence="2" id="KW-1185">Reference proteome</keyword>
<accession>A0A0B2UUN5</accession>
<dbReference type="Proteomes" id="UP000031036">
    <property type="component" value="Unassembled WGS sequence"/>
</dbReference>
<reference evidence="1 2" key="1">
    <citation type="submission" date="2014-11" db="EMBL/GenBank/DDBJ databases">
        <title>Genetic blueprint of the zoonotic pathogen Toxocara canis.</title>
        <authorList>
            <person name="Zhu X.-Q."/>
            <person name="Korhonen P.K."/>
            <person name="Cai H."/>
            <person name="Young N.D."/>
            <person name="Nejsum P."/>
            <person name="von Samson-Himmelstjerna G."/>
            <person name="Boag P.R."/>
            <person name="Tan P."/>
            <person name="Li Q."/>
            <person name="Min J."/>
            <person name="Yang Y."/>
            <person name="Wang X."/>
            <person name="Fang X."/>
            <person name="Hall R.S."/>
            <person name="Hofmann A."/>
            <person name="Sternberg P.W."/>
            <person name="Jex A.R."/>
            <person name="Gasser R.B."/>
        </authorList>
    </citation>
    <scope>NUCLEOTIDE SEQUENCE [LARGE SCALE GENOMIC DNA]</scope>
    <source>
        <strain evidence="1">PN_DK_2014</strain>
    </source>
</reference>
<comment type="caution">
    <text evidence="1">The sequence shown here is derived from an EMBL/GenBank/DDBJ whole genome shotgun (WGS) entry which is preliminary data.</text>
</comment>
<proteinExistence type="predicted"/>
<gene>
    <name evidence="1" type="ORF">Tcan_01121</name>
</gene>
<organism evidence="1 2">
    <name type="scientific">Toxocara canis</name>
    <name type="common">Canine roundworm</name>
    <dbReference type="NCBI Taxonomy" id="6265"/>
    <lineage>
        <taxon>Eukaryota</taxon>
        <taxon>Metazoa</taxon>
        <taxon>Ecdysozoa</taxon>
        <taxon>Nematoda</taxon>
        <taxon>Chromadorea</taxon>
        <taxon>Rhabditida</taxon>
        <taxon>Spirurina</taxon>
        <taxon>Ascaridomorpha</taxon>
        <taxon>Ascaridoidea</taxon>
        <taxon>Toxocaridae</taxon>
        <taxon>Toxocara</taxon>
    </lineage>
</organism>
<feature type="non-terminal residue" evidence="1">
    <location>
        <position position="103"/>
    </location>
</feature>
<evidence type="ECO:0000313" key="1">
    <source>
        <dbReference type="EMBL" id="KHN74796.1"/>
    </source>
</evidence>
<sequence length="103" mass="11977">KVFCDEGTTTTPINRCKSDKGRSTLILCSINKSTVVLLSEDFQFFEIQKAEFGWGIHKKRQLNHSKSILHFNFYPHSTSRSSLTLRACKQNLKNFHQLHRLHT</sequence>
<feature type="non-terminal residue" evidence="1">
    <location>
        <position position="1"/>
    </location>
</feature>
<dbReference type="EMBL" id="JPKZ01002823">
    <property type="protein sequence ID" value="KHN74796.1"/>
    <property type="molecule type" value="Genomic_DNA"/>
</dbReference>
<evidence type="ECO:0000313" key="2">
    <source>
        <dbReference type="Proteomes" id="UP000031036"/>
    </source>
</evidence>